<feature type="transmembrane region" description="Helical" evidence="19">
    <location>
        <begin position="43"/>
        <end position="60"/>
    </location>
</feature>
<keyword evidence="2 18" id="KW-0813">Transport</keyword>
<evidence type="ECO:0000256" key="17">
    <source>
        <dbReference type="ARBA" id="ARBA00048676"/>
    </source>
</evidence>
<evidence type="ECO:0000256" key="11">
    <source>
        <dbReference type="ARBA" id="ARBA00023139"/>
    </source>
</evidence>
<keyword evidence="8" id="KW-0915">Sodium</keyword>
<dbReference type="GO" id="GO:0016323">
    <property type="term" value="C:basolateral plasma membrane"/>
    <property type="evidence" value="ECO:0007669"/>
    <property type="project" value="UniProtKB-SubCell"/>
</dbReference>
<dbReference type="Gene3D" id="6.10.250.1040">
    <property type="match status" value="1"/>
</dbReference>
<keyword evidence="10 19" id="KW-0472">Membrane</keyword>
<accession>A0A091VCF4</accession>
<keyword evidence="14" id="KW-0449">Lipoprotein</keyword>
<dbReference type="InterPro" id="IPR018422">
    <property type="entry name" value="Cation/H_exchanger_CPA1"/>
</dbReference>
<dbReference type="PANTHER" id="PTHR10110:SF59">
    <property type="entry name" value="SODIUM_HYDROGEN EXCHANGER 1"/>
    <property type="match status" value="1"/>
</dbReference>
<dbReference type="Proteomes" id="UP000053605">
    <property type="component" value="Unassembled WGS sequence"/>
</dbReference>
<evidence type="ECO:0000259" key="20">
    <source>
        <dbReference type="Pfam" id="PF00999"/>
    </source>
</evidence>
<feature type="transmembrane region" description="Helical" evidence="19">
    <location>
        <begin position="72"/>
        <end position="95"/>
    </location>
</feature>
<proteinExistence type="inferred from homology"/>
<evidence type="ECO:0000256" key="1">
    <source>
        <dbReference type="ARBA" id="ARBA00004554"/>
    </source>
</evidence>
<dbReference type="PRINTS" id="PR01084">
    <property type="entry name" value="NAHEXCHNGR"/>
</dbReference>
<keyword evidence="22" id="KW-1185">Reference proteome</keyword>
<keyword evidence="9 18" id="KW-0406">Ion transport</keyword>
<feature type="transmembrane region" description="Helical" evidence="19">
    <location>
        <begin position="107"/>
        <end position="130"/>
    </location>
</feature>
<evidence type="ECO:0000256" key="9">
    <source>
        <dbReference type="ARBA" id="ARBA00023065"/>
    </source>
</evidence>
<evidence type="ECO:0000256" key="8">
    <source>
        <dbReference type="ARBA" id="ARBA00023053"/>
    </source>
</evidence>
<feature type="non-terminal residue" evidence="21">
    <location>
        <position position="429"/>
    </location>
</feature>
<feature type="transmembrane region" description="Helical" evidence="19">
    <location>
        <begin position="228"/>
        <end position="247"/>
    </location>
</feature>
<feature type="transmembrane region" description="Helical" evidence="19">
    <location>
        <begin position="12"/>
        <end position="31"/>
    </location>
</feature>
<name>A0A091VCF4_OPIHO</name>
<evidence type="ECO:0000256" key="7">
    <source>
        <dbReference type="ARBA" id="ARBA00022989"/>
    </source>
</evidence>
<feature type="transmembrane region" description="Helical" evidence="19">
    <location>
        <begin position="171"/>
        <end position="198"/>
    </location>
</feature>
<keyword evidence="5" id="KW-0832">Ubl conjugation</keyword>
<dbReference type="GO" id="GO:0015386">
    <property type="term" value="F:potassium:proton antiporter activity"/>
    <property type="evidence" value="ECO:0007669"/>
    <property type="project" value="TreeGrafter"/>
</dbReference>
<gene>
    <name evidence="21" type="ORF">N306_15352</name>
</gene>
<evidence type="ECO:0000256" key="15">
    <source>
        <dbReference type="ARBA" id="ARBA00035570"/>
    </source>
</evidence>
<comment type="subcellular location">
    <subcellularLocation>
        <location evidence="1">Basolateral cell membrane</location>
        <topology evidence="1">Multi-pass membrane protein</topology>
    </subcellularLocation>
</comment>
<reference evidence="21 22" key="1">
    <citation type="submission" date="2014-04" db="EMBL/GenBank/DDBJ databases">
        <title>Genome evolution of avian class.</title>
        <authorList>
            <person name="Zhang G."/>
            <person name="Li C."/>
        </authorList>
    </citation>
    <scope>NUCLEOTIDE SEQUENCE [LARGE SCALE GENOMIC DNA]</scope>
    <source>
        <strain evidence="21">BGI_N306</strain>
    </source>
</reference>
<keyword evidence="7 19" id="KW-1133">Transmembrane helix</keyword>
<dbReference type="PANTHER" id="PTHR10110">
    <property type="entry name" value="SODIUM/HYDROGEN EXCHANGER"/>
    <property type="match status" value="1"/>
</dbReference>
<dbReference type="PRINTS" id="PR01085">
    <property type="entry name" value="NAHEXCHNGR1"/>
</dbReference>
<dbReference type="InterPro" id="IPR001970">
    <property type="entry name" value="NHE-1-like"/>
</dbReference>
<evidence type="ECO:0000256" key="14">
    <source>
        <dbReference type="ARBA" id="ARBA00023288"/>
    </source>
</evidence>
<evidence type="ECO:0000256" key="19">
    <source>
        <dbReference type="SAM" id="Phobius"/>
    </source>
</evidence>
<evidence type="ECO:0000256" key="5">
    <source>
        <dbReference type="ARBA" id="ARBA00022843"/>
    </source>
</evidence>
<dbReference type="GO" id="GO:0051453">
    <property type="term" value="P:regulation of intracellular pH"/>
    <property type="evidence" value="ECO:0007669"/>
    <property type="project" value="TreeGrafter"/>
</dbReference>
<feature type="transmembrane region" description="Helical" evidence="19">
    <location>
        <begin position="360"/>
        <end position="383"/>
    </location>
</feature>
<evidence type="ECO:0000256" key="16">
    <source>
        <dbReference type="ARBA" id="ARBA00047524"/>
    </source>
</evidence>
<dbReference type="GO" id="GO:0015385">
    <property type="term" value="F:sodium:proton antiporter activity"/>
    <property type="evidence" value="ECO:0007669"/>
    <property type="project" value="InterPro"/>
</dbReference>
<dbReference type="GO" id="GO:0005516">
    <property type="term" value="F:calmodulin binding"/>
    <property type="evidence" value="ECO:0007669"/>
    <property type="project" value="UniProtKB-KW"/>
</dbReference>
<keyword evidence="12" id="KW-0325">Glycoprotein</keyword>
<dbReference type="Pfam" id="PF00999">
    <property type="entry name" value="Na_H_Exchanger"/>
    <property type="match status" value="2"/>
</dbReference>
<evidence type="ECO:0000256" key="3">
    <source>
        <dbReference type="ARBA" id="ARBA00022553"/>
    </source>
</evidence>
<dbReference type="EMBL" id="KK733887">
    <property type="protein sequence ID" value="KFR01022.1"/>
    <property type="molecule type" value="Genomic_DNA"/>
</dbReference>
<dbReference type="STRING" id="30419.A0A091VCF4"/>
<dbReference type="AlphaFoldDB" id="A0A091VCF4"/>
<keyword evidence="3" id="KW-0597">Phosphoprotein</keyword>
<evidence type="ECO:0000256" key="13">
    <source>
        <dbReference type="ARBA" id="ARBA00023201"/>
    </source>
</evidence>
<comment type="catalytic activity">
    <reaction evidence="15">
        <text>Li(+)(in) + Na(+)(out) = Li(+)(out) + Na(+)(in)</text>
        <dbReference type="Rhea" id="RHEA:72415"/>
        <dbReference type="ChEBI" id="CHEBI:29101"/>
        <dbReference type="ChEBI" id="CHEBI:49713"/>
    </reaction>
</comment>
<evidence type="ECO:0000313" key="22">
    <source>
        <dbReference type="Proteomes" id="UP000053605"/>
    </source>
</evidence>
<comment type="catalytic activity">
    <reaction evidence="16">
        <text>Na(+)(in) + H(+)(out) = Na(+)(out) + H(+)(in)</text>
        <dbReference type="Rhea" id="RHEA:29419"/>
        <dbReference type="ChEBI" id="CHEBI:15378"/>
        <dbReference type="ChEBI" id="CHEBI:29101"/>
    </reaction>
</comment>
<dbReference type="PhylomeDB" id="A0A091VCF4"/>
<dbReference type="NCBIfam" id="TIGR00840">
    <property type="entry name" value="b_cpa1"/>
    <property type="match status" value="1"/>
</dbReference>
<evidence type="ECO:0000256" key="10">
    <source>
        <dbReference type="ARBA" id="ARBA00023136"/>
    </source>
</evidence>
<keyword evidence="13 18" id="KW-0739">Sodium transport</keyword>
<keyword evidence="6" id="KW-0112">Calmodulin-binding</keyword>
<dbReference type="InterPro" id="IPR006153">
    <property type="entry name" value="Cation/H_exchanger_TM"/>
</dbReference>
<protein>
    <recommendedName>
        <fullName evidence="18">Sodium/hydrogen exchanger</fullName>
    </recommendedName>
</protein>
<feature type="non-terminal residue" evidence="21">
    <location>
        <position position="1"/>
    </location>
</feature>
<organism evidence="21 22">
    <name type="scientific">Opisthocomus hoazin</name>
    <name type="common">Hoatzin</name>
    <name type="synonym">Phasianus hoazin</name>
    <dbReference type="NCBI Taxonomy" id="30419"/>
    <lineage>
        <taxon>Eukaryota</taxon>
        <taxon>Metazoa</taxon>
        <taxon>Chordata</taxon>
        <taxon>Craniata</taxon>
        <taxon>Vertebrata</taxon>
        <taxon>Euteleostomi</taxon>
        <taxon>Archelosauria</taxon>
        <taxon>Archosauria</taxon>
        <taxon>Dinosauria</taxon>
        <taxon>Saurischia</taxon>
        <taxon>Theropoda</taxon>
        <taxon>Coelurosauria</taxon>
        <taxon>Aves</taxon>
        <taxon>Neognathae</taxon>
        <taxon>Neoaves</taxon>
        <taxon>Opisthocomiformes</taxon>
        <taxon>Opisthocomidae</taxon>
        <taxon>Opisthocomus</taxon>
    </lineage>
</organism>
<evidence type="ECO:0000256" key="6">
    <source>
        <dbReference type="ARBA" id="ARBA00022860"/>
    </source>
</evidence>
<feature type="transmembrane region" description="Helical" evidence="19">
    <location>
        <begin position="295"/>
        <end position="317"/>
    </location>
</feature>
<evidence type="ECO:0000256" key="4">
    <source>
        <dbReference type="ARBA" id="ARBA00022692"/>
    </source>
</evidence>
<dbReference type="InterPro" id="IPR004709">
    <property type="entry name" value="NaH_exchanger"/>
</dbReference>
<comment type="similarity">
    <text evidence="18">Belongs to the monovalent cation:proton antiporter 1 (CPA1) transporter (TC 2.A.36) family.</text>
</comment>
<evidence type="ECO:0000313" key="21">
    <source>
        <dbReference type="EMBL" id="KFR01022.1"/>
    </source>
</evidence>
<evidence type="ECO:0000256" key="18">
    <source>
        <dbReference type="RuleBase" id="RU003722"/>
    </source>
</evidence>
<dbReference type="GO" id="GO:0098719">
    <property type="term" value="P:sodium ion import across plasma membrane"/>
    <property type="evidence" value="ECO:0007669"/>
    <property type="project" value="TreeGrafter"/>
</dbReference>
<keyword evidence="11" id="KW-0564">Palmitate</keyword>
<keyword evidence="18" id="KW-0050">Antiport</keyword>
<comment type="catalytic activity">
    <reaction evidence="17">
        <text>Li(+)(out) + H(+)(in) = Li(+)(in) + H(+)(out)</text>
        <dbReference type="Rhea" id="RHEA:72407"/>
        <dbReference type="ChEBI" id="CHEBI:15378"/>
        <dbReference type="ChEBI" id="CHEBI:49713"/>
    </reaction>
</comment>
<feature type="transmembrane region" description="Helical" evidence="19">
    <location>
        <begin position="329"/>
        <end position="348"/>
    </location>
</feature>
<sequence>GFHVIPSVSNIVPESCLLIVVGLLVGGLIKGVGEKPPILNSDVFFLFLLPPIILDAGYFLPLRQFTENLGTILIFAVVGTLWNAFFLGGLMYAVCQLGGPGLNHISLLANLLFGSIISAVDPVAGLAGLLQGEAVSCQRGSLNPPLPSPSQVLYHLFEEFANFEQITIIDIILGFLSFFVVSLGGVFVGVIYGVIAAFTSRFTSHIRVIEPLFVFLYSYMAYLSAELFHLSGIMALIASGVVMRPYVEANISHKSHTTIKYFLKMWSSVSETLIFIFLGVSTVAGHHYWNWTFVISTLLFCLIARVLGVLVLTWFINKFRIVKLTPKDQFIIAYGGLRGAIAFSLCYLLDYKHFGMRDMFLTAIITVIFFTVFVQGMTIRPLVDLLAVKKKQETKRSINEEIHTQFLDHLLTGIEDICGHYGHHHWKDK</sequence>
<keyword evidence="4 18" id="KW-0812">Transmembrane</keyword>
<feature type="domain" description="Cation/H+ exchanger transmembrane" evidence="20">
    <location>
        <begin position="12"/>
        <end position="129"/>
    </location>
</feature>
<feature type="domain" description="Cation/H+ exchanger transmembrane" evidence="20">
    <location>
        <begin position="152"/>
        <end position="383"/>
    </location>
</feature>
<evidence type="ECO:0000256" key="12">
    <source>
        <dbReference type="ARBA" id="ARBA00023180"/>
    </source>
</evidence>
<evidence type="ECO:0000256" key="2">
    <source>
        <dbReference type="ARBA" id="ARBA00022448"/>
    </source>
</evidence>
<feature type="transmembrane region" description="Helical" evidence="19">
    <location>
        <begin position="268"/>
        <end position="289"/>
    </location>
</feature>